<dbReference type="EMBL" id="CP002160">
    <property type="protein sequence ID" value="ADL52884.1"/>
    <property type="molecule type" value="Genomic_DNA"/>
</dbReference>
<dbReference type="RefSeq" id="WP_013291832.1">
    <property type="nucleotide sequence ID" value="NC_014393.1"/>
</dbReference>
<protein>
    <recommendedName>
        <fullName evidence="4">Cellobiose 2-epimerase</fullName>
        <shortName evidence="4">CE</shortName>
        <ecNumber evidence="4">5.1.3.11</ecNumber>
    </recommendedName>
</protein>
<organism evidence="5 6">
    <name type="scientific">Clostridium cellulovorans (strain ATCC 35296 / DSM 3052 / OCM 3 / 743B)</name>
    <dbReference type="NCBI Taxonomy" id="573061"/>
    <lineage>
        <taxon>Bacteria</taxon>
        <taxon>Bacillati</taxon>
        <taxon>Bacillota</taxon>
        <taxon>Clostridia</taxon>
        <taxon>Eubacteriales</taxon>
        <taxon>Clostridiaceae</taxon>
        <taxon>Clostridium</taxon>
    </lineage>
</organism>
<dbReference type="Pfam" id="PF07221">
    <property type="entry name" value="GlcNAc_2-epim"/>
    <property type="match status" value="1"/>
</dbReference>
<dbReference type="Gene3D" id="1.50.10.10">
    <property type="match status" value="1"/>
</dbReference>
<comment type="similarity">
    <text evidence="4">Belongs to the cellobiose 2-epimerase family.</text>
</comment>
<dbReference type="InterPro" id="IPR010819">
    <property type="entry name" value="AGE/CE"/>
</dbReference>
<dbReference type="PANTHER" id="PTHR15108">
    <property type="entry name" value="N-ACYLGLUCOSAMINE-2-EPIMERASE"/>
    <property type="match status" value="1"/>
</dbReference>
<proteinExistence type="inferred from homology"/>
<dbReference type="GO" id="GO:0047736">
    <property type="term" value="F:cellobiose epimerase activity"/>
    <property type="evidence" value="ECO:0007669"/>
    <property type="project" value="UniProtKB-UniRule"/>
</dbReference>
<dbReference type="Proteomes" id="UP000002730">
    <property type="component" value="Chromosome"/>
</dbReference>
<dbReference type="STRING" id="573061.Clocel_3198"/>
<dbReference type="GO" id="GO:0005975">
    <property type="term" value="P:carbohydrate metabolic process"/>
    <property type="evidence" value="ECO:0007669"/>
    <property type="project" value="InterPro"/>
</dbReference>
<name>D9SUC9_CLOC7</name>
<reference evidence="5 6" key="1">
    <citation type="submission" date="2010-08" db="EMBL/GenBank/DDBJ databases">
        <title>Complete sequence of Clostridium cellulovorans 743B.</title>
        <authorList>
            <consortium name="US DOE Joint Genome Institute"/>
            <person name="Lucas S."/>
            <person name="Copeland A."/>
            <person name="Lapidus A."/>
            <person name="Cheng J.-F."/>
            <person name="Bruce D."/>
            <person name="Goodwin L."/>
            <person name="Pitluck S."/>
            <person name="Chertkov O."/>
            <person name="Detter J.C."/>
            <person name="Han C."/>
            <person name="Tapia R."/>
            <person name="Land M."/>
            <person name="Hauser L."/>
            <person name="Chang Y.-J."/>
            <person name="Jeffries C."/>
            <person name="Kyrpides N."/>
            <person name="Ivanova N."/>
            <person name="Mikhailova N."/>
            <person name="Hemme C.L."/>
            <person name="Woyke T."/>
        </authorList>
    </citation>
    <scope>NUCLEOTIDE SEQUENCE [LARGE SCALE GENOMIC DNA]</scope>
    <source>
        <strain evidence="6">ATCC 35296 / DSM 3052 / OCM 3 / 743B</strain>
    </source>
</reference>
<dbReference type="KEGG" id="ccb:Clocel_3198"/>
<comment type="function">
    <text evidence="4">Catalyzes the reversible epimerization of cellobiose to 4-O-beta-D-glucopyranosyl-D-mannose (Glc-Man).</text>
</comment>
<dbReference type="InterPro" id="IPR012341">
    <property type="entry name" value="6hp_glycosidase-like_sf"/>
</dbReference>
<evidence type="ECO:0000256" key="1">
    <source>
        <dbReference type="ARBA" id="ARBA00001470"/>
    </source>
</evidence>
<evidence type="ECO:0000256" key="4">
    <source>
        <dbReference type="HAMAP-Rule" id="MF_00929"/>
    </source>
</evidence>
<dbReference type="SUPFAM" id="SSF48208">
    <property type="entry name" value="Six-hairpin glycosidases"/>
    <property type="match status" value="1"/>
</dbReference>
<dbReference type="OrthoDB" id="5141876at2"/>
<dbReference type="AlphaFoldDB" id="D9SUC9"/>
<dbReference type="HOGENOM" id="CLU_046651_3_0_9"/>
<dbReference type="InterPro" id="IPR028584">
    <property type="entry name" value="Cellobiose_2_epim"/>
</dbReference>
<dbReference type="eggNOG" id="COG2942">
    <property type="taxonomic scope" value="Bacteria"/>
</dbReference>
<comment type="catalytic activity">
    <reaction evidence="1 4">
        <text>D-cellobiose = beta-D-glucosyl-(1-&gt;4)-D-mannopyranose</text>
        <dbReference type="Rhea" id="RHEA:23384"/>
        <dbReference type="ChEBI" id="CHEBI:17057"/>
        <dbReference type="ChEBI" id="CHEBI:47931"/>
        <dbReference type="EC" id="5.1.3.11"/>
    </reaction>
</comment>
<dbReference type="InterPro" id="IPR008928">
    <property type="entry name" value="6-hairpin_glycosidase_sf"/>
</dbReference>
<evidence type="ECO:0000256" key="3">
    <source>
        <dbReference type="ARBA" id="ARBA00023235"/>
    </source>
</evidence>
<evidence type="ECO:0000256" key="2">
    <source>
        <dbReference type="ARBA" id="ARBA00008558"/>
    </source>
</evidence>
<evidence type="ECO:0000313" key="6">
    <source>
        <dbReference type="Proteomes" id="UP000002730"/>
    </source>
</evidence>
<comment type="similarity">
    <text evidence="2">Belongs to the N-acylglucosamine 2-epimerase family.</text>
</comment>
<accession>D9SUC9</accession>
<dbReference type="HAMAP" id="MF_00929">
    <property type="entry name" value="Cellobiose_2_epim"/>
    <property type="match status" value="1"/>
</dbReference>
<gene>
    <name evidence="5" type="ordered locus">Clocel_3198</name>
</gene>
<keyword evidence="6" id="KW-1185">Reference proteome</keyword>
<sequence length="403" mass="47559">MSEKTIINGMVEEIKKELLEDILPFWLNNTKDDENGGFYGFITNSLEINKNSEKGVILCTRILWTYSYAYGMFKKEEYKEMATYAYDYLINNFWDKEFGGFFWSLNADATVLDGKKQIYAEAFGIYSLTEYYKATGNQEALEYAKKIFFLIEEHGYDKENQGYFEAYSNAWVLLEDLRLSEKDMNEKKSMNTHLHVLEAYTNLYRVFKDEILKDKLTELIDVTIKHIINNETYQFKLFFDEKWTQKSNVISYGHDIEGSWLLYEAAEVLGDEAVINRCKEVTLRMAEITLEQGIDEDNGLIYEVHENGALDREKHWWPQAEAVVGFYNAYELTGDVKYLEASKKIWDFINKHVVDHDNGEWFWKAPSSCVNYNDEPKVSMWKCPYHNSRMCYEIIQRVGRVRE</sequence>
<keyword evidence="3 4" id="KW-0413">Isomerase</keyword>
<evidence type="ECO:0000313" key="5">
    <source>
        <dbReference type="EMBL" id="ADL52884.1"/>
    </source>
</evidence>
<dbReference type="EC" id="5.1.3.11" evidence="4"/>